<feature type="active site" description="Proton acceptor" evidence="2">
    <location>
        <position position="139"/>
    </location>
</feature>
<dbReference type="CDD" id="cd03360">
    <property type="entry name" value="LbH_AT_putative"/>
    <property type="match status" value="1"/>
</dbReference>
<evidence type="ECO:0000313" key="6">
    <source>
        <dbReference type="Proteomes" id="UP000071859"/>
    </source>
</evidence>
<keyword evidence="6" id="KW-1185">Reference proteome</keyword>
<dbReference type="InterPro" id="IPR041561">
    <property type="entry name" value="PglD_N"/>
</dbReference>
<evidence type="ECO:0000256" key="2">
    <source>
        <dbReference type="PIRSR" id="PIRSR620019-1"/>
    </source>
</evidence>
<evidence type="ECO:0000313" key="5">
    <source>
        <dbReference type="EMBL" id="SAL06118.1"/>
    </source>
</evidence>
<dbReference type="RefSeq" id="WP_063959090.1">
    <property type="nucleotide sequence ID" value="NZ_FCOX02000102.1"/>
</dbReference>
<proteinExistence type="inferred from homology"/>
<feature type="binding site" evidence="3">
    <location>
        <position position="148"/>
    </location>
    <ligand>
        <name>acetyl-CoA</name>
        <dbReference type="ChEBI" id="CHEBI:57288"/>
    </ligand>
</feature>
<name>A0A158EH08_9BURK</name>
<comment type="caution">
    <text evidence="5">The sequence shown here is derived from an EMBL/GenBank/DDBJ whole genome shotgun (WGS) entry which is preliminary data.</text>
</comment>
<evidence type="ECO:0000256" key="3">
    <source>
        <dbReference type="PIRSR" id="PIRSR620019-2"/>
    </source>
</evidence>
<gene>
    <name evidence="5" type="ORF">AWB78_07886</name>
</gene>
<dbReference type="Pfam" id="PF14602">
    <property type="entry name" value="Hexapep_2"/>
    <property type="match status" value="1"/>
</dbReference>
<comment type="similarity">
    <text evidence="1">Belongs to the transferase hexapeptide repeat family.</text>
</comment>
<dbReference type="PANTHER" id="PTHR43300:SF7">
    <property type="entry name" value="UDP-N-ACETYLBACILLOSAMINE N-ACETYLTRANSFERASE"/>
    <property type="match status" value="1"/>
</dbReference>
<dbReference type="InterPro" id="IPR020019">
    <property type="entry name" value="AcTrfase_PglD-like"/>
</dbReference>
<feature type="site" description="Increases basicity of active site His" evidence="2">
    <location>
        <position position="140"/>
    </location>
</feature>
<dbReference type="NCBIfam" id="TIGR03570">
    <property type="entry name" value="NeuD_NnaD"/>
    <property type="match status" value="1"/>
</dbReference>
<evidence type="ECO:0000259" key="4">
    <source>
        <dbReference type="Pfam" id="PF17836"/>
    </source>
</evidence>
<dbReference type="OrthoDB" id="9794407at2"/>
<sequence length="207" mass="21577">MNAILLIGGGGHCKAAIDVLEATAAWRIAGIVERRDCGISEVMGYKVLGFDEDLCSLRKHYAFALVTCGQIKTPKLRMRLFDALKALNFTLPSVVSPRAHVARSATLGEGTIVMHAAHVGPGVRIGANTIVNTRALIEHDAVVGSHCHVATAAIVNGAATVGDRCLIGSSVVCREGVAIGADCIVGMGTRVLKSLPDSTLFIGAHVT</sequence>
<feature type="domain" description="PglD N-terminal" evidence="4">
    <location>
        <begin position="4"/>
        <end position="70"/>
    </location>
</feature>
<dbReference type="InterPro" id="IPR050179">
    <property type="entry name" value="Trans_hexapeptide_repeat"/>
</dbReference>
<dbReference type="InterPro" id="IPR001451">
    <property type="entry name" value="Hexapep"/>
</dbReference>
<dbReference type="Gene3D" id="3.40.50.20">
    <property type="match status" value="1"/>
</dbReference>
<dbReference type="Gene3D" id="2.160.10.10">
    <property type="entry name" value="Hexapeptide repeat proteins"/>
    <property type="match status" value="1"/>
</dbReference>
<dbReference type="InterPro" id="IPR011004">
    <property type="entry name" value="Trimer_LpxA-like_sf"/>
</dbReference>
<protein>
    <submittedName>
        <fullName evidence="5">Transferase</fullName>
    </submittedName>
</protein>
<organism evidence="5 6">
    <name type="scientific">Caballeronia calidae</name>
    <dbReference type="NCBI Taxonomy" id="1777139"/>
    <lineage>
        <taxon>Bacteria</taxon>
        <taxon>Pseudomonadati</taxon>
        <taxon>Pseudomonadota</taxon>
        <taxon>Betaproteobacteria</taxon>
        <taxon>Burkholderiales</taxon>
        <taxon>Burkholderiaceae</taxon>
        <taxon>Caballeronia</taxon>
    </lineage>
</organism>
<evidence type="ECO:0000256" key="1">
    <source>
        <dbReference type="ARBA" id="ARBA00007274"/>
    </source>
</evidence>
<dbReference type="PANTHER" id="PTHR43300">
    <property type="entry name" value="ACETYLTRANSFERASE"/>
    <property type="match status" value="1"/>
</dbReference>
<dbReference type="SUPFAM" id="SSF51161">
    <property type="entry name" value="Trimeric LpxA-like enzymes"/>
    <property type="match status" value="1"/>
</dbReference>
<dbReference type="Proteomes" id="UP000071859">
    <property type="component" value="Unassembled WGS sequence"/>
</dbReference>
<dbReference type="Pfam" id="PF17836">
    <property type="entry name" value="PglD_N"/>
    <property type="match status" value="1"/>
</dbReference>
<dbReference type="GO" id="GO:0016740">
    <property type="term" value="F:transferase activity"/>
    <property type="evidence" value="ECO:0007669"/>
    <property type="project" value="UniProtKB-KW"/>
</dbReference>
<dbReference type="AlphaFoldDB" id="A0A158EH08"/>
<reference evidence="5" key="1">
    <citation type="submission" date="2016-01" db="EMBL/GenBank/DDBJ databases">
        <authorList>
            <person name="Peeters C."/>
        </authorList>
    </citation>
    <scope>NUCLEOTIDE SEQUENCE</scope>
    <source>
        <strain evidence="5">LMG 29321</strain>
    </source>
</reference>
<dbReference type="EMBL" id="FCOX02000102">
    <property type="protein sequence ID" value="SAL06118.1"/>
    <property type="molecule type" value="Genomic_DNA"/>
</dbReference>
<accession>A0A158EH08</accession>
<keyword evidence="5" id="KW-0808">Transferase</keyword>
<feature type="binding site" evidence="3">
    <location>
        <position position="69"/>
    </location>
    <ligand>
        <name>substrate</name>
    </ligand>
</feature>